<evidence type="ECO:0000313" key="3">
    <source>
        <dbReference type="Proteomes" id="UP001457282"/>
    </source>
</evidence>
<gene>
    <name evidence="2" type="ORF">M0R45_029992</name>
</gene>
<feature type="chain" id="PRO_5043788791" evidence="1">
    <location>
        <begin position="32"/>
        <end position="139"/>
    </location>
</feature>
<accession>A0AAW1WBN6</accession>
<dbReference type="Proteomes" id="UP001457282">
    <property type="component" value="Unassembled WGS sequence"/>
</dbReference>
<dbReference type="EMBL" id="JBEDUW010000006">
    <property type="protein sequence ID" value="KAK9921483.1"/>
    <property type="molecule type" value="Genomic_DNA"/>
</dbReference>
<evidence type="ECO:0000256" key="1">
    <source>
        <dbReference type="SAM" id="SignalP"/>
    </source>
</evidence>
<sequence>MQSGIWSVRWGLVALLILGLRLLWLCPDSNSGGYDYREVWDPVLRALDWMTNKKWCESGGSVSNGSGALALFCRAGSSWCLSSSDQVCDGCHGVIDEDFAFWWCGWPPDSDIGLVGCHGQWRARVWSSGLVLISLRHVT</sequence>
<comment type="caution">
    <text evidence="2">The sequence shown here is derived from an EMBL/GenBank/DDBJ whole genome shotgun (WGS) entry which is preliminary data.</text>
</comment>
<name>A0AAW1WBN6_RUBAR</name>
<keyword evidence="3" id="KW-1185">Reference proteome</keyword>
<feature type="signal peptide" evidence="1">
    <location>
        <begin position="1"/>
        <end position="31"/>
    </location>
</feature>
<keyword evidence="1" id="KW-0732">Signal</keyword>
<evidence type="ECO:0000313" key="2">
    <source>
        <dbReference type="EMBL" id="KAK9921483.1"/>
    </source>
</evidence>
<organism evidence="2 3">
    <name type="scientific">Rubus argutus</name>
    <name type="common">Southern blackberry</name>
    <dbReference type="NCBI Taxonomy" id="59490"/>
    <lineage>
        <taxon>Eukaryota</taxon>
        <taxon>Viridiplantae</taxon>
        <taxon>Streptophyta</taxon>
        <taxon>Embryophyta</taxon>
        <taxon>Tracheophyta</taxon>
        <taxon>Spermatophyta</taxon>
        <taxon>Magnoliopsida</taxon>
        <taxon>eudicotyledons</taxon>
        <taxon>Gunneridae</taxon>
        <taxon>Pentapetalae</taxon>
        <taxon>rosids</taxon>
        <taxon>fabids</taxon>
        <taxon>Rosales</taxon>
        <taxon>Rosaceae</taxon>
        <taxon>Rosoideae</taxon>
        <taxon>Rosoideae incertae sedis</taxon>
        <taxon>Rubus</taxon>
    </lineage>
</organism>
<reference evidence="2 3" key="1">
    <citation type="journal article" date="2023" name="G3 (Bethesda)">
        <title>A chromosome-length genome assembly and annotation of blackberry (Rubus argutus, cv. 'Hillquist').</title>
        <authorList>
            <person name="Bruna T."/>
            <person name="Aryal R."/>
            <person name="Dudchenko O."/>
            <person name="Sargent D.J."/>
            <person name="Mead D."/>
            <person name="Buti M."/>
            <person name="Cavallini A."/>
            <person name="Hytonen T."/>
            <person name="Andres J."/>
            <person name="Pham M."/>
            <person name="Weisz D."/>
            <person name="Mascagni F."/>
            <person name="Usai G."/>
            <person name="Natali L."/>
            <person name="Bassil N."/>
            <person name="Fernandez G.E."/>
            <person name="Lomsadze A."/>
            <person name="Armour M."/>
            <person name="Olukolu B."/>
            <person name="Poorten T."/>
            <person name="Britton C."/>
            <person name="Davik J."/>
            <person name="Ashrafi H."/>
            <person name="Aiden E.L."/>
            <person name="Borodovsky M."/>
            <person name="Worthington M."/>
        </authorList>
    </citation>
    <scope>NUCLEOTIDE SEQUENCE [LARGE SCALE GENOMIC DNA]</scope>
    <source>
        <strain evidence="2">PI 553951</strain>
    </source>
</reference>
<proteinExistence type="predicted"/>
<dbReference type="AlphaFoldDB" id="A0AAW1WBN6"/>
<protein>
    <submittedName>
        <fullName evidence="2">Uncharacterized protein</fullName>
    </submittedName>
</protein>